<accession>A0ABZ1HG89</accession>
<dbReference type="RefSeq" id="WP_326760126.1">
    <property type="nucleotide sequence ID" value="NZ_CP109135.1"/>
</dbReference>
<evidence type="ECO:0000313" key="2">
    <source>
        <dbReference type="Proteomes" id="UP001340816"/>
    </source>
</evidence>
<dbReference type="Proteomes" id="UP001340816">
    <property type="component" value="Chromosome"/>
</dbReference>
<proteinExistence type="predicted"/>
<dbReference type="EMBL" id="CP109135">
    <property type="protein sequence ID" value="WSD16556.1"/>
    <property type="molecule type" value="Genomic_DNA"/>
</dbReference>
<protein>
    <submittedName>
        <fullName evidence="1">Uncharacterized protein</fullName>
    </submittedName>
</protein>
<gene>
    <name evidence="1" type="ORF">OHB35_26770</name>
</gene>
<name>A0ABZ1HG89_STRPH</name>
<organism evidence="1 2">
    <name type="scientific">Streptomyces phaeochromogenes</name>
    <dbReference type="NCBI Taxonomy" id="1923"/>
    <lineage>
        <taxon>Bacteria</taxon>
        <taxon>Bacillati</taxon>
        <taxon>Actinomycetota</taxon>
        <taxon>Actinomycetes</taxon>
        <taxon>Kitasatosporales</taxon>
        <taxon>Streptomycetaceae</taxon>
        <taxon>Streptomyces</taxon>
        <taxon>Streptomyces phaeochromogenes group</taxon>
    </lineage>
</organism>
<keyword evidence="2" id="KW-1185">Reference proteome</keyword>
<reference evidence="1 2" key="1">
    <citation type="submission" date="2022-10" db="EMBL/GenBank/DDBJ databases">
        <title>The complete genomes of actinobacterial strains from the NBC collection.</title>
        <authorList>
            <person name="Joergensen T.S."/>
            <person name="Alvarez Arevalo M."/>
            <person name="Sterndorff E.B."/>
            <person name="Faurdal D."/>
            <person name="Vuksanovic O."/>
            <person name="Mourched A.-S."/>
            <person name="Charusanti P."/>
            <person name="Shaw S."/>
            <person name="Blin K."/>
            <person name="Weber T."/>
        </authorList>
    </citation>
    <scope>NUCLEOTIDE SEQUENCE [LARGE SCALE GENOMIC DNA]</scope>
    <source>
        <strain evidence="1 2">NBC 01752</strain>
    </source>
</reference>
<evidence type="ECO:0000313" key="1">
    <source>
        <dbReference type="EMBL" id="WSD16556.1"/>
    </source>
</evidence>
<sequence>MAGVLDQLDGPAVDVARLGSAGPDLAHRALAVRRAERTHLVCFGDLSTDLVTDRLRDTGRVRPGRAAATAGMGRPHPG</sequence>